<comment type="caution">
    <text evidence="2">The sequence shown here is derived from an EMBL/GenBank/DDBJ whole genome shotgun (WGS) entry which is preliminary data.</text>
</comment>
<evidence type="ECO:0000313" key="2">
    <source>
        <dbReference type="EMBL" id="KAL0148878.1"/>
    </source>
</evidence>
<reference evidence="2 3" key="1">
    <citation type="submission" date="2024-05" db="EMBL/GenBank/DDBJ databases">
        <title>Genome sequencing and assembly of Indian major carp, Cirrhinus mrigala (Hamilton, 1822).</title>
        <authorList>
            <person name="Mohindra V."/>
            <person name="Chowdhury L.M."/>
            <person name="Lal K."/>
            <person name="Jena J.K."/>
        </authorList>
    </citation>
    <scope>NUCLEOTIDE SEQUENCE [LARGE SCALE GENOMIC DNA]</scope>
    <source>
        <strain evidence="2">CM1030</strain>
        <tissue evidence="2">Blood</tissue>
    </source>
</reference>
<sequence>MDGDEIAPIADFSGDAFIQMRDPVNDMIDTFSRLYIDLEEEKEMAAVQGMLPVQSEFDEEQMHSNGMATTQRLTNIEEHLSDIEHRVSDFVIKDTVKDMMKQLEDKITYRMQREIDQIKVQMDSKLADLGQSMVDCLKRRDKQIDQRIQDLKPLSSTHFSIKRSSHHKTAQTVDSQIQDPHASQQYLSLPAIPATYNPPVKLKFPSFINASLDDPVVFIERVEEYLNLRPLSNKELLASLSVALKGTAKDWWSAERKNIDAWKAFKEKFLFAFLNEDFKEVAAQRLVSRRQQNKESIRDFAYHYRALCMRNKPDMTEEEIVHAILRNCNPRLASLLRSSAKTVDELVCLGTQIEKDWMGAKNHWSVVNSEEQNRKSTAAMSRRTQDNQLMLLDHLNSKKTIKIFNCL</sequence>
<dbReference type="PANTHER" id="PTHR15962">
    <property type="entry name" value="ACTIVITY-REGULATED CYTOSKELETON-ASSOCIATED PROTEIN"/>
    <property type="match status" value="1"/>
</dbReference>
<dbReference type="InterPro" id="IPR023263">
    <property type="entry name" value="Arc"/>
</dbReference>
<dbReference type="PANTHER" id="PTHR15962:SF0">
    <property type="entry name" value="ACTIVITY-REGULATED CYTOSKELETON-ASSOCIATED PROTEIN"/>
    <property type="match status" value="1"/>
</dbReference>
<dbReference type="Pfam" id="PF03732">
    <property type="entry name" value="Retrotrans_gag"/>
    <property type="match status" value="1"/>
</dbReference>
<gene>
    <name evidence="2" type="ORF">M9458_055887</name>
</gene>
<feature type="domain" description="Retrotransposon gag" evidence="1">
    <location>
        <begin position="241"/>
        <end position="326"/>
    </location>
</feature>
<dbReference type="EMBL" id="JAMKFB020000601">
    <property type="protein sequence ID" value="KAL0148878.1"/>
    <property type="molecule type" value="Genomic_DNA"/>
</dbReference>
<dbReference type="Proteomes" id="UP001529510">
    <property type="component" value="Unassembled WGS sequence"/>
</dbReference>
<proteinExistence type="predicted"/>
<protein>
    <recommendedName>
        <fullName evidence="1">Retrotransposon gag domain-containing protein</fullName>
    </recommendedName>
</protein>
<evidence type="ECO:0000313" key="3">
    <source>
        <dbReference type="Proteomes" id="UP001529510"/>
    </source>
</evidence>
<dbReference type="InterPro" id="IPR005162">
    <property type="entry name" value="Retrotrans_gag_dom"/>
</dbReference>
<evidence type="ECO:0000259" key="1">
    <source>
        <dbReference type="Pfam" id="PF03732"/>
    </source>
</evidence>
<dbReference type="AlphaFoldDB" id="A0ABD0ML16"/>
<organism evidence="2 3">
    <name type="scientific">Cirrhinus mrigala</name>
    <name type="common">Mrigala</name>
    <dbReference type="NCBI Taxonomy" id="683832"/>
    <lineage>
        <taxon>Eukaryota</taxon>
        <taxon>Metazoa</taxon>
        <taxon>Chordata</taxon>
        <taxon>Craniata</taxon>
        <taxon>Vertebrata</taxon>
        <taxon>Euteleostomi</taxon>
        <taxon>Actinopterygii</taxon>
        <taxon>Neopterygii</taxon>
        <taxon>Teleostei</taxon>
        <taxon>Ostariophysi</taxon>
        <taxon>Cypriniformes</taxon>
        <taxon>Cyprinidae</taxon>
        <taxon>Labeoninae</taxon>
        <taxon>Labeonini</taxon>
        <taxon>Cirrhinus</taxon>
    </lineage>
</organism>
<keyword evidence="3" id="KW-1185">Reference proteome</keyword>
<accession>A0ABD0ML16</accession>
<name>A0ABD0ML16_CIRMR</name>